<feature type="transmembrane region" description="Helical" evidence="5">
    <location>
        <begin position="228"/>
        <end position="252"/>
    </location>
</feature>
<keyword evidence="9" id="KW-1185">Reference proteome</keyword>
<reference evidence="7 9" key="1">
    <citation type="submission" date="2015-04" db="EMBL/GenBank/DDBJ databases">
        <title>Genome sequence of Kerstersia gyiorum CG1.</title>
        <authorList>
            <person name="Greninger A.L."/>
            <person name="Kozyreva V."/>
            <person name="Chaturvedi V."/>
        </authorList>
    </citation>
    <scope>NUCLEOTIDE SEQUENCE [LARGE SCALE GENOMIC DNA]</scope>
    <source>
        <strain evidence="7 9">CG1</strain>
    </source>
</reference>
<dbReference type="SUPFAM" id="SSF103473">
    <property type="entry name" value="MFS general substrate transporter"/>
    <property type="match status" value="1"/>
</dbReference>
<sequence>MRLFKEASYENRLLAVLFLAFGFVFFDRLALSYLFPFVSAELGLSNTELGMLSSVLALAWAVSGAFMGAYTDRRGRRKTILIVSVVLFSVFSALSGLVTGFVSLLLFRACMGLTEGPVLPLSQTMMAQASSPHRRGLNMGLLQGSSAGLMGAVIAPPVMVALAENFGWRTAFYLTCIPGLIVAWLIWRYVQEPAPARPDEAGATTDAAQDRAALPAGPQWGVLRERNVILCILISCFFLTWFINIISFAPTFLVNVRQFSPGTMSALMSCLGLAWVIWGFAVPGISDRIGRRPTLFIFSLVAACCPLAFLYAPTAVALGALLLLTYTGLGCFTLFMATIPAETVPRGAMATALGLIMGIGELIGGFLAPVAAGRAADLYGLPVVMWISMAGALIAGLLALGLRETAPAVLARQVSGNMTQGRQA</sequence>
<keyword evidence="2 5" id="KW-0812">Transmembrane</keyword>
<evidence type="ECO:0000313" key="7">
    <source>
        <dbReference type="EMBL" id="KKO72384.1"/>
    </source>
</evidence>
<evidence type="ECO:0000313" key="9">
    <source>
        <dbReference type="Proteomes" id="UP000078084"/>
    </source>
</evidence>
<dbReference type="EMBL" id="SGWZ01000002">
    <property type="protein sequence ID" value="RZS70270.1"/>
    <property type="molecule type" value="Genomic_DNA"/>
</dbReference>
<feature type="transmembrane region" description="Helical" evidence="5">
    <location>
        <begin position="51"/>
        <end position="70"/>
    </location>
</feature>
<feature type="transmembrane region" description="Helical" evidence="5">
    <location>
        <begin position="318"/>
        <end position="337"/>
    </location>
</feature>
<evidence type="ECO:0000256" key="3">
    <source>
        <dbReference type="ARBA" id="ARBA00022989"/>
    </source>
</evidence>
<evidence type="ECO:0000259" key="6">
    <source>
        <dbReference type="PROSITE" id="PS50850"/>
    </source>
</evidence>
<evidence type="ECO:0000313" key="8">
    <source>
        <dbReference type="EMBL" id="RZS70270.1"/>
    </source>
</evidence>
<dbReference type="GeneID" id="99726317"/>
<evidence type="ECO:0000256" key="4">
    <source>
        <dbReference type="ARBA" id="ARBA00023136"/>
    </source>
</evidence>
<dbReference type="Proteomes" id="UP000078084">
    <property type="component" value="Unassembled WGS sequence"/>
</dbReference>
<dbReference type="GO" id="GO:0046943">
    <property type="term" value="F:carboxylic acid transmembrane transporter activity"/>
    <property type="evidence" value="ECO:0007669"/>
    <property type="project" value="TreeGrafter"/>
</dbReference>
<dbReference type="Proteomes" id="UP000292039">
    <property type="component" value="Unassembled WGS sequence"/>
</dbReference>
<evidence type="ECO:0000313" key="10">
    <source>
        <dbReference type="Proteomes" id="UP000292039"/>
    </source>
</evidence>
<feature type="transmembrane region" description="Helical" evidence="5">
    <location>
        <begin position="264"/>
        <end position="282"/>
    </location>
</feature>
<name>A0A171KU17_9BURK</name>
<evidence type="ECO:0000256" key="2">
    <source>
        <dbReference type="ARBA" id="ARBA00022692"/>
    </source>
</evidence>
<dbReference type="InterPro" id="IPR036259">
    <property type="entry name" value="MFS_trans_sf"/>
</dbReference>
<accession>A0A171KU17</accession>
<feature type="domain" description="Major facilitator superfamily (MFS) profile" evidence="6">
    <location>
        <begin position="13"/>
        <end position="407"/>
    </location>
</feature>
<feature type="transmembrane region" description="Helical" evidence="5">
    <location>
        <begin position="383"/>
        <end position="402"/>
    </location>
</feature>
<feature type="transmembrane region" description="Helical" evidence="5">
    <location>
        <begin position="166"/>
        <end position="187"/>
    </location>
</feature>
<dbReference type="STRING" id="206506.AAV32_04725"/>
<evidence type="ECO:0000256" key="5">
    <source>
        <dbReference type="SAM" id="Phobius"/>
    </source>
</evidence>
<dbReference type="InterPro" id="IPR011701">
    <property type="entry name" value="MFS"/>
</dbReference>
<dbReference type="Gene3D" id="1.20.1250.20">
    <property type="entry name" value="MFS general substrate transporter like domains"/>
    <property type="match status" value="2"/>
</dbReference>
<organism evidence="7 9">
    <name type="scientific">Kerstersia gyiorum</name>
    <dbReference type="NCBI Taxonomy" id="206506"/>
    <lineage>
        <taxon>Bacteria</taxon>
        <taxon>Pseudomonadati</taxon>
        <taxon>Pseudomonadota</taxon>
        <taxon>Betaproteobacteria</taxon>
        <taxon>Burkholderiales</taxon>
        <taxon>Alcaligenaceae</taxon>
        <taxon>Kerstersia</taxon>
    </lineage>
</organism>
<comment type="subcellular location">
    <subcellularLocation>
        <location evidence="1">Membrane</location>
        <topology evidence="1">Multi-pass membrane protein</topology>
    </subcellularLocation>
</comment>
<keyword evidence="3 5" id="KW-1133">Transmembrane helix</keyword>
<dbReference type="OrthoDB" id="9810492at2"/>
<dbReference type="Pfam" id="PF07690">
    <property type="entry name" value="MFS_1"/>
    <property type="match status" value="1"/>
</dbReference>
<feature type="transmembrane region" description="Helical" evidence="5">
    <location>
        <begin position="294"/>
        <end position="312"/>
    </location>
</feature>
<protein>
    <submittedName>
        <fullName evidence="7">MFS transporter</fullName>
    </submittedName>
    <submittedName>
        <fullName evidence="8">Sugar phosphate permease</fullName>
    </submittedName>
</protein>
<dbReference type="AlphaFoldDB" id="A0A171KU17"/>
<keyword evidence="4 5" id="KW-0472">Membrane</keyword>
<dbReference type="GO" id="GO:0005886">
    <property type="term" value="C:plasma membrane"/>
    <property type="evidence" value="ECO:0007669"/>
    <property type="project" value="TreeGrafter"/>
</dbReference>
<dbReference type="PANTHER" id="PTHR23508">
    <property type="entry name" value="CARBOXYLIC ACID TRANSPORTER PROTEIN HOMOLOG"/>
    <property type="match status" value="1"/>
</dbReference>
<dbReference type="RefSeq" id="WP_068368217.1">
    <property type="nucleotide sequence ID" value="NZ_CBCSEB010000001.1"/>
</dbReference>
<dbReference type="PATRIC" id="fig|206506.3.peg.1022"/>
<proteinExistence type="predicted"/>
<feature type="transmembrane region" description="Helical" evidence="5">
    <location>
        <begin position="12"/>
        <end position="31"/>
    </location>
</feature>
<dbReference type="InterPro" id="IPR020846">
    <property type="entry name" value="MFS_dom"/>
</dbReference>
<dbReference type="PANTHER" id="PTHR23508:SF10">
    <property type="entry name" value="CARBOXYLIC ACID TRANSPORTER PROTEIN HOMOLOG"/>
    <property type="match status" value="1"/>
</dbReference>
<gene>
    <name evidence="7" type="ORF">AAV32_04725</name>
    <name evidence="8" type="ORF">EV679_1672</name>
</gene>
<feature type="transmembrane region" description="Helical" evidence="5">
    <location>
        <begin position="349"/>
        <end position="371"/>
    </location>
</feature>
<comment type="caution">
    <text evidence="7">The sequence shown here is derived from an EMBL/GenBank/DDBJ whole genome shotgun (WGS) entry which is preliminary data.</text>
</comment>
<dbReference type="EMBL" id="LBNE01000002">
    <property type="protein sequence ID" value="KKO72384.1"/>
    <property type="molecule type" value="Genomic_DNA"/>
</dbReference>
<evidence type="ECO:0000256" key="1">
    <source>
        <dbReference type="ARBA" id="ARBA00004141"/>
    </source>
</evidence>
<dbReference type="PROSITE" id="PS50850">
    <property type="entry name" value="MFS"/>
    <property type="match status" value="1"/>
</dbReference>
<reference evidence="8 10" key="2">
    <citation type="submission" date="2019-02" db="EMBL/GenBank/DDBJ databases">
        <title>Genomic Encyclopedia of Type Strains, Phase IV (KMG-IV): sequencing the most valuable type-strain genomes for metagenomic binning, comparative biology and taxonomic classification.</title>
        <authorList>
            <person name="Goeker M."/>
        </authorList>
    </citation>
    <scope>NUCLEOTIDE SEQUENCE [LARGE SCALE GENOMIC DNA]</scope>
    <source>
        <strain evidence="8 10">DSM 16618</strain>
    </source>
</reference>
<feature type="transmembrane region" description="Helical" evidence="5">
    <location>
        <begin position="82"/>
        <end position="107"/>
    </location>
</feature>